<comment type="subunit">
    <text evidence="6">Homodimer.</text>
</comment>
<evidence type="ECO:0000256" key="7">
    <source>
        <dbReference type="SAM" id="MobiDB-lite"/>
    </source>
</evidence>
<evidence type="ECO:0000256" key="1">
    <source>
        <dbReference type="ARBA" id="ARBA00022679"/>
    </source>
</evidence>
<dbReference type="Gene3D" id="3.40.50.970">
    <property type="match status" value="3"/>
</dbReference>
<protein>
    <recommendedName>
        <fullName evidence="6">2-succinyl-5-enolpyruvyl-6-hydroxy-3-cyclohexene-1-carboxylate synthase</fullName>
        <shortName evidence="6">SEPHCHC synthase</shortName>
        <ecNumber evidence="6">2.2.1.9</ecNumber>
    </recommendedName>
    <alternativeName>
        <fullName evidence="6">Menaquinone biosynthesis protein MenD</fullName>
    </alternativeName>
</protein>
<reference evidence="9 10" key="1">
    <citation type="submission" date="2018-03" db="EMBL/GenBank/DDBJ databases">
        <title>Genomic Encyclopedia of Type Strains, Phase III (KMG-III): the genomes of soil and plant-associated and newly described type strains.</title>
        <authorList>
            <person name="Whitman W."/>
        </authorList>
    </citation>
    <scope>NUCLEOTIDE SEQUENCE [LARGE SCALE GENOMIC DNA]</scope>
    <source>
        <strain evidence="9 10">CGMCC 1.12484</strain>
    </source>
</reference>
<dbReference type="GO" id="GO:0070204">
    <property type="term" value="F:2-succinyl-5-enolpyruvyl-6-hydroxy-3-cyclohexene-1-carboxylic-acid synthase activity"/>
    <property type="evidence" value="ECO:0007669"/>
    <property type="project" value="UniProtKB-UniRule"/>
</dbReference>
<name>A0A2T0VA33_9MICO</name>
<evidence type="ECO:0000256" key="2">
    <source>
        <dbReference type="ARBA" id="ARBA00022723"/>
    </source>
</evidence>
<dbReference type="Gene3D" id="3.40.50.1220">
    <property type="entry name" value="TPP-binding domain"/>
    <property type="match status" value="1"/>
</dbReference>
<dbReference type="GO" id="GO:0009234">
    <property type="term" value="P:menaquinone biosynthetic process"/>
    <property type="evidence" value="ECO:0007669"/>
    <property type="project" value="UniProtKB-UniRule"/>
</dbReference>
<gene>
    <name evidence="6" type="primary">menD</name>
    <name evidence="9" type="ORF">B0I08_108124</name>
</gene>
<dbReference type="GO" id="GO:0000287">
    <property type="term" value="F:magnesium ion binding"/>
    <property type="evidence" value="ECO:0007669"/>
    <property type="project" value="UniProtKB-UniRule"/>
</dbReference>
<dbReference type="Pfam" id="PF02776">
    <property type="entry name" value="TPP_enzyme_N"/>
    <property type="match status" value="1"/>
</dbReference>
<keyword evidence="6" id="KW-0474">Menaquinone biosynthesis</keyword>
<dbReference type="SUPFAM" id="SSF52518">
    <property type="entry name" value="Thiamin diphosphate-binding fold (THDP-binding)"/>
    <property type="match status" value="3"/>
</dbReference>
<dbReference type="NCBIfam" id="TIGR00173">
    <property type="entry name" value="menD"/>
    <property type="match status" value="1"/>
</dbReference>
<dbReference type="EC" id="2.2.1.9" evidence="6"/>
<dbReference type="HAMAP" id="MF_01659">
    <property type="entry name" value="MenD"/>
    <property type="match status" value="1"/>
</dbReference>
<dbReference type="Proteomes" id="UP000237983">
    <property type="component" value="Unassembled WGS sequence"/>
</dbReference>
<feature type="compositionally biased region" description="Pro residues" evidence="7">
    <location>
        <begin position="534"/>
        <end position="546"/>
    </location>
</feature>
<dbReference type="InterPro" id="IPR004433">
    <property type="entry name" value="MenaQ_synth_MenD"/>
</dbReference>
<sequence>MTPSRSSSPATDFSLALFDEYLRLGLRDVIVSPGSRSQALALVAAEYERRGLLRLRVRIDERVGGFLALGLAVETSTPVLIITTSGTAVANLHPAVLEAHHSGVPLIVLSADRPTELRGIGSNQTADQTGIFGAAITRSWEVDAPRGHEGERDAAAGLAQSSWLASIEGHGGRPTPVHVNIGFREPLSGPIESGEPGRGAEAYASPPHVSPPHLPPPHLPPPHLPPPHLPPPHRTAHPDSVHVLHPSPGTVVVAGAGAGEQAEAVARELGVPLFAEVSSGAHFGPNLVVTYRQLLATEGFGDRIARVIVFGHPTLSREIPALITRGDVTTTVVRTPGADDYNPGHRVFDFVDAVRVATADEIPASGHSALDGDRARNGEEPPTGEQGSVREHAPAGKSPAVQSPAVQSPAGQSPAVESPAEVRAWLGRWVFASRSLLEPETDAFPVDLSNAEFARRQLAIVRAPVTRPALVEAVWRSTWPHDRLVLGASRLIREADQIVTGKRIRVHANRGLAGIDGTIATAIGIALASQNPVTPEPAPEPAPAVPEPARAAPEPAPAALEPGEPAVTRAAVAGGVAGAAAAASDRSASGTTRVLVGDITALHDVGALLFGAGEPRPRIQVIVGNDGGGTIFDGLEVATSSETAPATVSEAATTTSAAPSAFDRVMFTAQSVDFEKLAAAYGWIYLRITTVGELDEALAACPGPMLIEVALAR</sequence>
<keyword evidence="3 6" id="KW-0460">Magnesium</keyword>
<keyword evidence="1 6" id="KW-0808">Transferase</keyword>
<evidence type="ECO:0000313" key="10">
    <source>
        <dbReference type="Proteomes" id="UP000237983"/>
    </source>
</evidence>
<feature type="region of interest" description="Disordered" evidence="7">
    <location>
        <begin position="362"/>
        <end position="418"/>
    </location>
</feature>
<dbReference type="UniPathway" id="UPA00079"/>
<comment type="function">
    <text evidence="6">Catalyzes the thiamine diphosphate-dependent decarboxylation of 2-oxoglutarate and the subsequent addition of the resulting succinic semialdehyde-thiamine pyrophosphate anion to isochorismate to yield 2-succinyl-5-enolpyruvyl-6-hydroxy-3-cyclohexene-1-carboxylate (SEPHCHC).</text>
</comment>
<feature type="compositionally biased region" description="Low complexity" evidence="7">
    <location>
        <begin position="547"/>
        <end position="561"/>
    </location>
</feature>
<feature type="region of interest" description="Disordered" evidence="7">
    <location>
        <begin position="531"/>
        <end position="561"/>
    </location>
</feature>
<dbReference type="InterPro" id="IPR029061">
    <property type="entry name" value="THDP-binding"/>
</dbReference>
<comment type="cofactor">
    <cofactor evidence="6">
        <name>Mg(2+)</name>
        <dbReference type="ChEBI" id="CHEBI:18420"/>
    </cofactor>
    <cofactor evidence="6">
        <name>Mn(2+)</name>
        <dbReference type="ChEBI" id="CHEBI:29035"/>
    </cofactor>
</comment>
<evidence type="ECO:0000256" key="6">
    <source>
        <dbReference type="HAMAP-Rule" id="MF_01659"/>
    </source>
</evidence>
<comment type="pathway">
    <text evidence="6">Quinol/quinone metabolism; menaquinone biosynthesis.</text>
</comment>
<feature type="region of interest" description="Disordered" evidence="7">
    <location>
        <begin position="166"/>
        <end position="248"/>
    </location>
</feature>
<dbReference type="GO" id="GO:0030145">
    <property type="term" value="F:manganese ion binding"/>
    <property type="evidence" value="ECO:0007669"/>
    <property type="project" value="UniProtKB-UniRule"/>
</dbReference>
<comment type="similarity">
    <text evidence="6">Belongs to the TPP enzyme family. MenD subfamily.</text>
</comment>
<feature type="compositionally biased region" description="Basic and acidic residues" evidence="7">
    <location>
        <begin position="370"/>
        <end position="379"/>
    </location>
</feature>
<comment type="cofactor">
    <cofactor evidence="6">
        <name>thiamine diphosphate</name>
        <dbReference type="ChEBI" id="CHEBI:58937"/>
    </cofactor>
    <text evidence="6">Binds 1 thiamine pyrophosphate per subunit.</text>
</comment>
<keyword evidence="4 6" id="KW-0786">Thiamine pyrophosphate</keyword>
<accession>A0A2T0VA33</accession>
<proteinExistence type="inferred from homology"/>
<organism evidence="9 10">
    <name type="scientific">Glaciihabitans tibetensis</name>
    <dbReference type="NCBI Taxonomy" id="1266600"/>
    <lineage>
        <taxon>Bacteria</taxon>
        <taxon>Bacillati</taxon>
        <taxon>Actinomycetota</taxon>
        <taxon>Actinomycetes</taxon>
        <taxon>Micrococcales</taxon>
        <taxon>Microbacteriaceae</taxon>
        <taxon>Glaciihabitans</taxon>
    </lineage>
</organism>
<keyword evidence="5 6" id="KW-0464">Manganese</keyword>
<keyword evidence="10" id="KW-1185">Reference proteome</keyword>
<dbReference type="AlphaFoldDB" id="A0A2T0VA33"/>
<feature type="compositionally biased region" description="Polar residues" evidence="7">
    <location>
        <begin position="400"/>
        <end position="411"/>
    </location>
</feature>
<dbReference type="GO" id="GO:0030976">
    <property type="term" value="F:thiamine pyrophosphate binding"/>
    <property type="evidence" value="ECO:0007669"/>
    <property type="project" value="UniProtKB-UniRule"/>
</dbReference>
<evidence type="ECO:0000256" key="4">
    <source>
        <dbReference type="ARBA" id="ARBA00023052"/>
    </source>
</evidence>
<feature type="domain" description="Thiamine pyrophosphate enzyme N-terminal TPP-binding" evidence="8">
    <location>
        <begin position="20"/>
        <end position="129"/>
    </location>
</feature>
<dbReference type="EMBL" id="PVTL01000008">
    <property type="protein sequence ID" value="PRY67040.1"/>
    <property type="molecule type" value="Genomic_DNA"/>
</dbReference>
<dbReference type="RefSeq" id="WP_245884832.1">
    <property type="nucleotide sequence ID" value="NZ_PVTL01000008.1"/>
</dbReference>
<comment type="catalytic activity">
    <reaction evidence="6">
        <text>isochorismate + 2-oxoglutarate + H(+) = 5-enolpyruvoyl-6-hydroxy-2-succinyl-cyclohex-3-ene-1-carboxylate + CO2</text>
        <dbReference type="Rhea" id="RHEA:25593"/>
        <dbReference type="ChEBI" id="CHEBI:15378"/>
        <dbReference type="ChEBI" id="CHEBI:16526"/>
        <dbReference type="ChEBI" id="CHEBI:16810"/>
        <dbReference type="ChEBI" id="CHEBI:29780"/>
        <dbReference type="ChEBI" id="CHEBI:58818"/>
        <dbReference type="EC" id="2.2.1.9"/>
    </reaction>
</comment>
<feature type="compositionally biased region" description="Pro residues" evidence="7">
    <location>
        <begin position="208"/>
        <end position="233"/>
    </location>
</feature>
<comment type="caution">
    <text evidence="9">The sequence shown here is derived from an EMBL/GenBank/DDBJ whole genome shotgun (WGS) entry which is preliminary data.</text>
</comment>
<keyword evidence="2 6" id="KW-0479">Metal-binding</keyword>
<comment type="pathway">
    <text evidence="6">Quinol/quinone metabolism; 1,4-dihydroxy-2-naphthoate biosynthesis; 1,4-dihydroxy-2-naphthoate from chorismate: step 2/7.</text>
</comment>
<dbReference type="PANTHER" id="PTHR42916:SF1">
    <property type="entry name" value="PROTEIN PHYLLO, CHLOROPLASTIC"/>
    <property type="match status" value="1"/>
</dbReference>
<evidence type="ECO:0000256" key="5">
    <source>
        <dbReference type="ARBA" id="ARBA00023211"/>
    </source>
</evidence>
<evidence type="ECO:0000256" key="3">
    <source>
        <dbReference type="ARBA" id="ARBA00022842"/>
    </source>
</evidence>
<evidence type="ECO:0000313" key="9">
    <source>
        <dbReference type="EMBL" id="PRY67040.1"/>
    </source>
</evidence>
<dbReference type="PANTHER" id="PTHR42916">
    <property type="entry name" value="2-SUCCINYL-5-ENOLPYRUVYL-6-HYDROXY-3-CYCLOHEXENE-1-CARBOXYLATE SYNTHASE"/>
    <property type="match status" value="1"/>
</dbReference>
<evidence type="ECO:0000259" key="8">
    <source>
        <dbReference type="Pfam" id="PF02776"/>
    </source>
</evidence>
<dbReference type="UniPathway" id="UPA01057">
    <property type="reaction ID" value="UER00164"/>
</dbReference>
<dbReference type="InterPro" id="IPR012001">
    <property type="entry name" value="Thiamin_PyroP_enz_TPP-bd_dom"/>
</dbReference>